<gene>
    <name evidence="7" type="ORF">V0R50_03470</name>
</gene>
<evidence type="ECO:0000313" key="8">
    <source>
        <dbReference type="Proteomes" id="UP001335100"/>
    </source>
</evidence>
<protein>
    <submittedName>
        <fullName evidence="7">Energy transducer TonB</fullName>
    </submittedName>
</protein>
<feature type="region of interest" description="Disordered" evidence="5">
    <location>
        <begin position="1"/>
        <end position="22"/>
    </location>
</feature>
<dbReference type="InterPro" id="IPR006260">
    <property type="entry name" value="TonB/TolA_C"/>
</dbReference>
<proteinExistence type="predicted"/>
<evidence type="ECO:0000256" key="6">
    <source>
        <dbReference type="SAM" id="Phobius"/>
    </source>
</evidence>
<accession>A0ABU7HL72</accession>
<dbReference type="Pfam" id="PF13103">
    <property type="entry name" value="TonB_2"/>
    <property type="match status" value="1"/>
</dbReference>
<evidence type="ECO:0000256" key="2">
    <source>
        <dbReference type="ARBA" id="ARBA00022692"/>
    </source>
</evidence>
<keyword evidence="8" id="KW-1185">Reference proteome</keyword>
<organism evidence="7 8">
    <name type="scientific">Pseudomonas ulcerans</name>
    <dbReference type="NCBI Taxonomy" id="3115852"/>
    <lineage>
        <taxon>Bacteria</taxon>
        <taxon>Pseudomonadati</taxon>
        <taxon>Pseudomonadota</taxon>
        <taxon>Gammaproteobacteria</taxon>
        <taxon>Pseudomonadales</taxon>
        <taxon>Pseudomonadaceae</taxon>
        <taxon>Pseudomonas</taxon>
    </lineage>
</organism>
<dbReference type="EMBL" id="JAZDQJ010000002">
    <property type="protein sequence ID" value="MEE1932271.1"/>
    <property type="molecule type" value="Genomic_DNA"/>
</dbReference>
<evidence type="ECO:0000256" key="5">
    <source>
        <dbReference type="SAM" id="MobiDB-lite"/>
    </source>
</evidence>
<evidence type="ECO:0000256" key="3">
    <source>
        <dbReference type="ARBA" id="ARBA00022989"/>
    </source>
</evidence>
<feature type="compositionally biased region" description="Basic and acidic residues" evidence="5">
    <location>
        <begin position="82"/>
        <end position="95"/>
    </location>
</feature>
<evidence type="ECO:0000313" key="7">
    <source>
        <dbReference type="EMBL" id="MEE1932271.1"/>
    </source>
</evidence>
<evidence type="ECO:0000256" key="4">
    <source>
        <dbReference type="ARBA" id="ARBA00023136"/>
    </source>
</evidence>
<reference evidence="7 8" key="1">
    <citation type="submission" date="2024-01" db="EMBL/GenBank/DDBJ databases">
        <title>Unpublished Manusciprt.</title>
        <authorList>
            <person name="Duman M."/>
            <person name="Valdes E.G."/>
            <person name="Ajmi N."/>
            <person name="Altun S."/>
            <person name="Saticioglu I.B."/>
        </authorList>
    </citation>
    <scope>NUCLEOTIDE SEQUENCE [LARGE SCALE GENOMIC DNA]</scope>
    <source>
        <strain evidence="7 8">148P</strain>
    </source>
</reference>
<comment type="subcellular location">
    <subcellularLocation>
        <location evidence="1">Membrane</location>
        <topology evidence="1">Single-pass membrane protein</topology>
    </subcellularLocation>
</comment>
<sequence length="246" mass="26348">MNMSSRPSRFPAPDAPAQSLDGASSPLRRYLAWALAAVLLGGLAWLLWQWSQDMSGVRREAPKVPAIIPLPPPPPPPPVQEKPPEPEQPPEKPLEQEPTPEPEEVKPQDEAPPSPADDLAEPIQMDGDAQSGNDAFNIGAGKGGGMAGSGGGRVGNASYSQYLAYAFQRLLKDNSELRNLAFQLQADIWIGPAGDITRVELRRSSGDAELDAKVLDAVRQAGRLDERPPASLTLPVHVSLQGRRPG</sequence>
<dbReference type="Proteomes" id="UP001335100">
    <property type="component" value="Unassembled WGS sequence"/>
</dbReference>
<keyword evidence="3 6" id="KW-1133">Transmembrane helix</keyword>
<evidence type="ECO:0000256" key="1">
    <source>
        <dbReference type="ARBA" id="ARBA00004167"/>
    </source>
</evidence>
<dbReference type="RefSeq" id="WP_330073223.1">
    <property type="nucleotide sequence ID" value="NZ_JAZDQJ010000002.1"/>
</dbReference>
<feature type="transmembrane region" description="Helical" evidence="6">
    <location>
        <begin position="30"/>
        <end position="48"/>
    </location>
</feature>
<keyword evidence="2 6" id="KW-0812">Transmembrane</keyword>
<keyword evidence="4 6" id="KW-0472">Membrane</keyword>
<dbReference type="NCBIfam" id="TIGR01352">
    <property type="entry name" value="tonB_Cterm"/>
    <property type="match status" value="1"/>
</dbReference>
<name>A0ABU7HL72_9PSED</name>
<feature type="compositionally biased region" description="Pro residues" evidence="5">
    <location>
        <begin position="68"/>
        <end position="81"/>
    </location>
</feature>
<dbReference type="Gene3D" id="3.30.1150.10">
    <property type="match status" value="1"/>
</dbReference>
<feature type="region of interest" description="Disordered" evidence="5">
    <location>
        <begin position="65"/>
        <end position="137"/>
    </location>
</feature>
<dbReference type="SUPFAM" id="SSF74653">
    <property type="entry name" value="TolA/TonB C-terminal domain"/>
    <property type="match status" value="1"/>
</dbReference>
<comment type="caution">
    <text evidence="7">The sequence shown here is derived from an EMBL/GenBank/DDBJ whole genome shotgun (WGS) entry which is preliminary data.</text>
</comment>